<proteinExistence type="predicted"/>
<protein>
    <recommendedName>
        <fullName evidence="5">Coiled-coil domain-containing protein 171</fullName>
    </recommendedName>
</protein>
<feature type="compositionally biased region" description="Polar residues" evidence="2">
    <location>
        <begin position="1392"/>
        <end position="1403"/>
    </location>
</feature>
<feature type="region of interest" description="Disordered" evidence="2">
    <location>
        <begin position="1390"/>
        <end position="1424"/>
    </location>
</feature>
<sequence>MATSDWSSTYTDRGSLGRPGSASISPIPVSTGSPPDSGNSSPNSPTFAQDSIEQVEDMGEVAGNDDEVADYQREIQDLRLQIQQLQDAGNVKDFPDANELRRKLARGDEEQAEKTRQFNEEIMGLQSQIAKLRSTVEKGEANRQKLEYDLTIASRTANQEKRAVAEREGALQKTNASLKENNSQLKKQLHNLEEALESTRQSAKNEEHKSNLLIAEKENMILQLTNQLQIEGEEKRKLHIVIEEQESLYSELKEKCSSLETQRSSQGETLQKQQRDLEFCSEKEERLKKEIEQYQERIKSLEESIEAERAAHLETKFNSEIIQLRVRDLEGALEVEKSEVKEVKYNLEALTKQHRELEAAFDEERDACKAEKSKVARLEESLGSEKKKLQEEIDEKLQIITDLSKQLEVHQKNFDALKMELSQAKKRQIQLDTTYGSSMRELELLLDNFQIEKPEEHKRQGQRKEKKKALSPAAVLENLRHTLVDYQNRCSNASAELKQLRDVVEKLSADCEHYREMVTSREKAMKEAESAMSSKAKELAKSRAECAEKETTIAAMKIEMQSLNKAVEEAKNKVQNSEEENTKVKSVLSREDETHRMFLHSLYQRMLTGQVYVSSPDSALSRYSWTDMCNLVSEQVSAQLSELKRANERIQHLESVLMSKEESLRHAQEAHEQTVSKLSSAIKDRENSWRKQKSEIEEHYSNLIKDLHTRTQKTQSMADQAWERAQETGQAKDSLEMENARLQQSLEQSQRSESSLLTVCALLAGALWPAFGRIRALASQRKILSDYLRTLESLRDQSNTLGEMLSNEMEGEKGKKEETSVKGRVLRDGRSPVLVFRVGVITVIAANRLRHFGACSLKLFVSSESPGEFGGMSTVCTGKLSRKAPEFKGIAGYHRRESLSGDTSHACLKVTSAQAWFTSLQLQSHVTSAVSELQSALGRMREARDGEPERDSRDNTGRVASPASVTNVIAAARNAYNKIISGLQTEFSGRAIGEESWHERYSGFRGELMGLLGLGLQKWLARGPAPGLSYISSQRTIGALQSHILGFTQRLHSAEVDRRALRLELSKHKQETAEVKGAQASAESQYRKTKDEARALEERLQEIKEEMLSMVPMARFDSVCEELNNALKREQQAQALLHEQTAQMQEMGDRLELHANQGEEKDVTLAEAVKGLSEAKMELRRKEHAIRQVSKQMSYMESEKNTLMDRLSDAEKTMTAAAREKEALMGYLKSVERVLEQSKDQVRLSKGALGPYEHSLPQLILPTERLAMDGLSLGPELLSCQHVVTSFMECQQQALDRISELEMDKQQALSRVTHLEEEIESHKAHIATLKKELAAACRRPMSDDGLSDHGQFIPGVDGFGAKKASLHNFTDYRDEDNSKIFVPLSAHRDSSFRPSLASTSSHTDGSKGSYRSPKRRSTSSYRKQGKLLGQDFSRLLDQGL</sequence>
<feature type="coiled-coil region" evidence="1">
    <location>
        <begin position="1051"/>
        <end position="1143"/>
    </location>
</feature>
<evidence type="ECO:0000256" key="1">
    <source>
        <dbReference type="SAM" id="Coils"/>
    </source>
</evidence>
<evidence type="ECO:0000313" key="3">
    <source>
        <dbReference type="EMBL" id="CAH3177944.1"/>
    </source>
</evidence>
<keyword evidence="4" id="KW-1185">Reference proteome</keyword>
<evidence type="ECO:0008006" key="5">
    <source>
        <dbReference type="Google" id="ProtNLM"/>
    </source>
</evidence>
<dbReference type="PANTHER" id="PTHR37476">
    <property type="entry name" value="COILED-COIL DOMAIN-CONTAINING PROTEIN 171"/>
    <property type="match status" value="1"/>
</dbReference>
<organism evidence="3 4">
    <name type="scientific">Porites lobata</name>
    <dbReference type="NCBI Taxonomy" id="104759"/>
    <lineage>
        <taxon>Eukaryota</taxon>
        <taxon>Metazoa</taxon>
        <taxon>Cnidaria</taxon>
        <taxon>Anthozoa</taxon>
        <taxon>Hexacorallia</taxon>
        <taxon>Scleractinia</taxon>
        <taxon>Fungiina</taxon>
        <taxon>Poritidae</taxon>
        <taxon>Porites</taxon>
    </lineage>
</organism>
<evidence type="ECO:0000256" key="2">
    <source>
        <dbReference type="SAM" id="MobiDB-lite"/>
    </source>
</evidence>
<reference evidence="3 4" key="1">
    <citation type="submission" date="2022-05" db="EMBL/GenBank/DDBJ databases">
        <authorList>
            <consortium name="Genoscope - CEA"/>
            <person name="William W."/>
        </authorList>
    </citation>
    <scope>NUCLEOTIDE SEQUENCE [LARGE SCALE GENOMIC DNA]</scope>
</reference>
<feature type="coiled-coil region" evidence="1">
    <location>
        <begin position="476"/>
        <end position="587"/>
    </location>
</feature>
<feature type="region of interest" description="Disordered" evidence="2">
    <location>
        <begin position="712"/>
        <end position="734"/>
    </location>
</feature>
<feature type="region of interest" description="Disordered" evidence="2">
    <location>
        <begin position="937"/>
        <end position="960"/>
    </location>
</feature>
<dbReference type="Proteomes" id="UP001159405">
    <property type="component" value="Unassembled WGS sequence"/>
</dbReference>
<feature type="region of interest" description="Disordered" evidence="2">
    <location>
        <begin position="1"/>
        <end position="70"/>
    </location>
</feature>
<feature type="coiled-coil region" evidence="1">
    <location>
        <begin position="1291"/>
        <end position="1339"/>
    </location>
</feature>
<comment type="caution">
    <text evidence="3">The sequence shown here is derived from an EMBL/GenBank/DDBJ whole genome shotgun (WGS) entry which is preliminary data.</text>
</comment>
<feature type="coiled-coil region" evidence="1">
    <location>
        <begin position="633"/>
        <end position="670"/>
    </location>
</feature>
<feature type="compositionally biased region" description="Polar residues" evidence="2">
    <location>
        <begin position="1"/>
        <end position="12"/>
    </location>
</feature>
<dbReference type="EMBL" id="CALNXK010000232">
    <property type="protein sequence ID" value="CAH3177944.1"/>
    <property type="molecule type" value="Genomic_DNA"/>
</dbReference>
<keyword evidence="1" id="KW-0175">Coiled coil</keyword>
<dbReference type="PANTHER" id="PTHR37476:SF1">
    <property type="entry name" value="COILED-COIL DOMAIN-CONTAINING PROTEIN 171"/>
    <property type="match status" value="1"/>
</dbReference>
<accession>A0ABN8RH84</accession>
<evidence type="ECO:0000313" key="4">
    <source>
        <dbReference type="Proteomes" id="UP001159405"/>
    </source>
</evidence>
<name>A0ABN8RH84_9CNID</name>
<feature type="coiled-coil region" evidence="1">
    <location>
        <begin position="1172"/>
        <end position="1220"/>
    </location>
</feature>
<feature type="compositionally biased region" description="Acidic residues" evidence="2">
    <location>
        <begin position="53"/>
        <end position="69"/>
    </location>
</feature>
<feature type="compositionally biased region" description="Basic and acidic residues" evidence="2">
    <location>
        <begin position="939"/>
        <end position="956"/>
    </location>
</feature>
<feature type="compositionally biased region" description="Low complexity" evidence="2">
    <location>
        <begin position="30"/>
        <end position="46"/>
    </location>
</feature>
<gene>
    <name evidence="3" type="ORF">PLOB_00019999</name>
</gene>